<feature type="region of interest" description="Disordered" evidence="1">
    <location>
        <begin position="916"/>
        <end position="953"/>
    </location>
</feature>
<name>A0AAD6V0F9_9AGAR</name>
<feature type="compositionally biased region" description="Basic and acidic residues" evidence="1">
    <location>
        <begin position="916"/>
        <end position="926"/>
    </location>
</feature>
<evidence type="ECO:0000256" key="1">
    <source>
        <dbReference type="SAM" id="MobiDB-lite"/>
    </source>
</evidence>
<gene>
    <name evidence="2" type="ORF">GGX14DRAFT_572725</name>
</gene>
<organism evidence="2 3">
    <name type="scientific">Mycena pura</name>
    <dbReference type="NCBI Taxonomy" id="153505"/>
    <lineage>
        <taxon>Eukaryota</taxon>
        <taxon>Fungi</taxon>
        <taxon>Dikarya</taxon>
        <taxon>Basidiomycota</taxon>
        <taxon>Agaricomycotina</taxon>
        <taxon>Agaricomycetes</taxon>
        <taxon>Agaricomycetidae</taxon>
        <taxon>Agaricales</taxon>
        <taxon>Marasmiineae</taxon>
        <taxon>Mycenaceae</taxon>
        <taxon>Mycena</taxon>
    </lineage>
</organism>
<accession>A0AAD6V0F9</accession>
<dbReference type="Proteomes" id="UP001219525">
    <property type="component" value="Unassembled WGS sequence"/>
</dbReference>
<sequence length="1004" mass="113068">MPLLTSAPISDKEQFLQHMQANTNIQTTFEQGLEGITHFSSLAKPTMARHDLVRAEIEPGIKMVSEELVTLAPITRNICEKPIASKVDLENLIHHTWADRRYLVTSCGKLQFIAVNVLAALTSQRPGVLIESTNYRGSNEAIHWRDVNFDILPNPDAPLEPCVAVAVRFRNSKGHRNQPQYFYTGYVVMEPLGSRAYCLVALLLYLAFDDNIFEDVHLPKDSRQSVANLPVFRANVVENGVYIISPTDALWASTHGERLRSLSRQMGYILHLTMNSWRRGAVGKSAEMLPDCDRQALMNHAPSSTMYQNAYQSHLSTHDLGGIWHGRGQDSNATELARSANSLSIGMDPTAPIQLGVHDRAQLLNEPELIAMREHTKRNLWLYSAIITESVKNPWTLEVEQLHLRRKSIDAETPEGKEEFTEVQGLLRVATKRLQAHVSQYNAVIQRESRVHVKLAQDKHMAGNSRRQLGLAPANPPEPHLATARPPLAAKTGQGPPMTQLALRLQAHLDVLNPEADLCDTLYHSSYDNVTEEALAVLNGYLGLLEHQFTLCYPGESPTKEERCPVCNQDCRRGIKYVGEHIHCCLSEAQENTARDYLEENFTPLLCQWTLCKSKDKLFSSRKAFVKHAETHKNWMTSLSARNPDRRCQWLDGGELYLEDEHGMESWERHFTQVHGTNLHEHVQVNYYTVCGEWDVNEVGDSLVWEDHQMCHFTELFSRFSQHHQGEVDLTPVGVEFMAAVDNAVEYENGSGFDGALPEFHGEVVNRVCLAPMYCPGAFSMNLYRLSNAPTGINFYVPIYSKVMSKDMCGSSRVASVHRLKLPPPDLSNTTATATAGFCLKCNTPHDNIGRTEHKLHQCVQCRRQFTHIRKHFDNPGDCVVKSFRIDDPKSGERCSSKTPLSNVREWLENEEKDKWLTAQEDDRGKGPSKRAHHLSQSTHHINSNLRLTTFPAPTSVPVDIERTFLHSSGMKLNAEGDIIEVDSGSDHSGDNESAKDQVEDDVE</sequence>
<evidence type="ECO:0000313" key="3">
    <source>
        <dbReference type="Proteomes" id="UP001219525"/>
    </source>
</evidence>
<evidence type="ECO:0000313" key="2">
    <source>
        <dbReference type="EMBL" id="KAJ7199694.1"/>
    </source>
</evidence>
<feature type="compositionally biased region" description="Basic and acidic residues" evidence="1">
    <location>
        <begin position="985"/>
        <end position="998"/>
    </location>
</feature>
<comment type="caution">
    <text evidence="2">The sequence shown here is derived from an EMBL/GenBank/DDBJ whole genome shotgun (WGS) entry which is preliminary data.</text>
</comment>
<feature type="region of interest" description="Disordered" evidence="1">
    <location>
        <begin position="977"/>
        <end position="1004"/>
    </location>
</feature>
<dbReference type="InterPro" id="IPR021842">
    <property type="entry name" value="DUF3435"/>
</dbReference>
<feature type="region of interest" description="Disordered" evidence="1">
    <location>
        <begin position="461"/>
        <end position="485"/>
    </location>
</feature>
<dbReference type="PANTHER" id="PTHR37535:SF3">
    <property type="entry name" value="FLUG DOMAIN-CONTAINING PROTEIN"/>
    <property type="match status" value="1"/>
</dbReference>
<dbReference type="AlphaFoldDB" id="A0AAD6V0F9"/>
<reference evidence="2" key="1">
    <citation type="submission" date="2023-03" db="EMBL/GenBank/DDBJ databases">
        <title>Massive genome expansion in bonnet fungi (Mycena s.s.) driven by repeated elements and novel gene families across ecological guilds.</title>
        <authorList>
            <consortium name="Lawrence Berkeley National Laboratory"/>
            <person name="Harder C.B."/>
            <person name="Miyauchi S."/>
            <person name="Viragh M."/>
            <person name="Kuo A."/>
            <person name="Thoen E."/>
            <person name="Andreopoulos B."/>
            <person name="Lu D."/>
            <person name="Skrede I."/>
            <person name="Drula E."/>
            <person name="Henrissat B."/>
            <person name="Morin E."/>
            <person name="Kohler A."/>
            <person name="Barry K."/>
            <person name="LaButti K."/>
            <person name="Morin E."/>
            <person name="Salamov A."/>
            <person name="Lipzen A."/>
            <person name="Mereny Z."/>
            <person name="Hegedus B."/>
            <person name="Baldrian P."/>
            <person name="Stursova M."/>
            <person name="Weitz H."/>
            <person name="Taylor A."/>
            <person name="Grigoriev I.V."/>
            <person name="Nagy L.G."/>
            <person name="Martin F."/>
            <person name="Kauserud H."/>
        </authorList>
    </citation>
    <scope>NUCLEOTIDE SEQUENCE</scope>
    <source>
        <strain evidence="2">9144</strain>
    </source>
</reference>
<feature type="compositionally biased region" description="Polar residues" evidence="1">
    <location>
        <begin position="935"/>
        <end position="948"/>
    </location>
</feature>
<protein>
    <submittedName>
        <fullName evidence="2">Uncharacterized protein</fullName>
    </submittedName>
</protein>
<dbReference type="PANTHER" id="PTHR37535">
    <property type="entry name" value="FLUG DOMAIN PROTEIN"/>
    <property type="match status" value="1"/>
</dbReference>
<dbReference type="Pfam" id="PF11917">
    <property type="entry name" value="DUF3435"/>
    <property type="match status" value="1"/>
</dbReference>
<keyword evidence="3" id="KW-1185">Reference proteome</keyword>
<proteinExistence type="predicted"/>
<dbReference type="EMBL" id="JARJCW010000067">
    <property type="protein sequence ID" value="KAJ7199694.1"/>
    <property type="molecule type" value="Genomic_DNA"/>
</dbReference>